<reference evidence="1 2" key="1">
    <citation type="journal article" date="2020" name="bioRxiv">
        <title>Whole genome comparisons of ergot fungi reveals the divergence and evolution of species within the genus Claviceps are the result of varying mechanisms driving genome evolution and host range expansion.</title>
        <authorList>
            <person name="Wyka S.A."/>
            <person name="Mondo S.J."/>
            <person name="Liu M."/>
            <person name="Dettman J."/>
            <person name="Nalam V."/>
            <person name="Broders K.D."/>
        </authorList>
    </citation>
    <scope>NUCLEOTIDE SEQUENCE [LARGE SCALE GENOMIC DNA]</scope>
    <source>
        <strain evidence="1 2">LM576</strain>
    </source>
</reference>
<keyword evidence="2" id="KW-1185">Reference proteome</keyword>
<evidence type="ECO:0000313" key="2">
    <source>
        <dbReference type="Proteomes" id="UP000732380"/>
    </source>
</evidence>
<name>A0A9P7PZP9_9HYPO</name>
<proteinExistence type="predicted"/>
<dbReference type="AlphaFoldDB" id="A0A9P7PZP9"/>
<protein>
    <submittedName>
        <fullName evidence="1">Uncharacterized protein</fullName>
    </submittedName>
</protein>
<comment type="caution">
    <text evidence="1">The sequence shown here is derived from an EMBL/GenBank/DDBJ whole genome shotgun (WGS) entry which is preliminary data.</text>
</comment>
<dbReference type="EMBL" id="SRQM01000340">
    <property type="protein sequence ID" value="KAG6112271.1"/>
    <property type="molecule type" value="Genomic_DNA"/>
</dbReference>
<evidence type="ECO:0000313" key="1">
    <source>
        <dbReference type="EMBL" id="KAG6112271.1"/>
    </source>
</evidence>
<sequence length="60" mass="7173">MGFNVKEELEEIDELRIAIKESWKWGKEQILLTGFNVKEEEIDELKIAIKESWKWGKEAH</sequence>
<gene>
    <name evidence="1" type="ORF">E4U13_004359</name>
</gene>
<accession>A0A9P7PZP9</accession>
<dbReference type="Proteomes" id="UP000732380">
    <property type="component" value="Unassembled WGS sequence"/>
</dbReference>
<feature type="non-terminal residue" evidence="1">
    <location>
        <position position="60"/>
    </location>
</feature>
<organism evidence="1 2">
    <name type="scientific">Claviceps humidiphila</name>
    <dbReference type="NCBI Taxonomy" id="1294629"/>
    <lineage>
        <taxon>Eukaryota</taxon>
        <taxon>Fungi</taxon>
        <taxon>Dikarya</taxon>
        <taxon>Ascomycota</taxon>
        <taxon>Pezizomycotina</taxon>
        <taxon>Sordariomycetes</taxon>
        <taxon>Hypocreomycetidae</taxon>
        <taxon>Hypocreales</taxon>
        <taxon>Clavicipitaceae</taxon>
        <taxon>Claviceps</taxon>
    </lineage>
</organism>